<keyword evidence="6" id="KW-0472">Membrane</keyword>
<dbReference type="EMBL" id="UINC01073481">
    <property type="protein sequence ID" value="SVC09907.1"/>
    <property type="molecule type" value="Genomic_DNA"/>
</dbReference>
<dbReference type="SUPFAM" id="SSF56935">
    <property type="entry name" value="Porins"/>
    <property type="match status" value="1"/>
</dbReference>
<dbReference type="AlphaFoldDB" id="A0A382JFA5"/>
<evidence type="ECO:0000256" key="2">
    <source>
        <dbReference type="ARBA" id="ARBA00022448"/>
    </source>
</evidence>
<evidence type="ECO:0000256" key="9">
    <source>
        <dbReference type="SAM" id="MobiDB-lite"/>
    </source>
</evidence>
<keyword evidence="4" id="KW-0732">Signal</keyword>
<dbReference type="Gene3D" id="2.40.170.20">
    <property type="entry name" value="TonB-dependent receptor, beta-barrel domain"/>
    <property type="match status" value="1"/>
</dbReference>
<keyword evidence="8" id="KW-0998">Cell outer membrane</keyword>
<dbReference type="InterPro" id="IPR039426">
    <property type="entry name" value="TonB-dep_rcpt-like"/>
</dbReference>
<proteinExistence type="predicted"/>
<protein>
    <recommendedName>
        <fullName evidence="10">TonB-dependent receptor-like beta-barrel domain-containing protein</fullName>
    </recommendedName>
</protein>
<organism evidence="11">
    <name type="scientific">marine metagenome</name>
    <dbReference type="NCBI Taxonomy" id="408172"/>
    <lineage>
        <taxon>unclassified sequences</taxon>
        <taxon>metagenomes</taxon>
        <taxon>ecological metagenomes</taxon>
    </lineage>
</organism>
<keyword evidence="3" id="KW-0812">Transmembrane</keyword>
<feature type="domain" description="TonB-dependent receptor-like beta-barrel" evidence="10">
    <location>
        <begin position="5"/>
        <end position="343"/>
    </location>
</feature>
<evidence type="ECO:0000256" key="8">
    <source>
        <dbReference type="ARBA" id="ARBA00023237"/>
    </source>
</evidence>
<dbReference type="InterPro" id="IPR036942">
    <property type="entry name" value="Beta-barrel_TonB_sf"/>
</dbReference>
<feature type="non-terminal residue" evidence="11">
    <location>
        <position position="1"/>
    </location>
</feature>
<evidence type="ECO:0000256" key="5">
    <source>
        <dbReference type="ARBA" id="ARBA00023077"/>
    </source>
</evidence>
<reference evidence="11" key="1">
    <citation type="submission" date="2018-05" db="EMBL/GenBank/DDBJ databases">
        <authorList>
            <person name="Lanie J.A."/>
            <person name="Ng W.-L."/>
            <person name="Kazmierczak K.M."/>
            <person name="Andrzejewski T.M."/>
            <person name="Davidsen T.M."/>
            <person name="Wayne K.J."/>
            <person name="Tettelin H."/>
            <person name="Glass J.I."/>
            <person name="Rusch D."/>
            <person name="Podicherti R."/>
            <person name="Tsui H.-C.T."/>
            <person name="Winkler M.E."/>
        </authorList>
    </citation>
    <scope>NUCLEOTIDE SEQUENCE</scope>
</reference>
<keyword evidence="5" id="KW-0798">TonB box</keyword>
<name>A0A382JFA5_9ZZZZ</name>
<evidence type="ECO:0000256" key="6">
    <source>
        <dbReference type="ARBA" id="ARBA00023136"/>
    </source>
</evidence>
<evidence type="ECO:0000259" key="10">
    <source>
        <dbReference type="Pfam" id="PF00593"/>
    </source>
</evidence>
<dbReference type="InterPro" id="IPR000531">
    <property type="entry name" value="Beta-barrel_TonB"/>
</dbReference>
<dbReference type="GO" id="GO:0015344">
    <property type="term" value="F:siderophore uptake transmembrane transporter activity"/>
    <property type="evidence" value="ECO:0007669"/>
    <property type="project" value="TreeGrafter"/>
</dbReference>
<sequence length="347" mass="40298">YFADYNNNGTRDINLDWDVDGDGDKRNEDLNGNGILDSYSPDNLLTGIDDPSDMFHDSNHNSYVDESERDWDGDGDIDDYDRRFFWIPWTDIPDEGLKHSGQFYGVGAAHPYTFLRDHYHYDKKVTTTMKFDLVSQFTLHHKLTTGLELKDYNLTNFWPPDRYGYAEYYTVTPRELSVYLSDKMEYPGAIVNAGIRMEYFMPNAVYPEDETDPTWDSNDRGDWDGDSTTAPEEYKEWRDAAGLYEHSLLEVDEQGREIRPIKNPLEATNKLVFAPRLGISHPITDKSMLYFNYGRYYQRPALQYMFRNNTYNMGGGFPIVGNPNLDPELTVSYEVGVRYQLTTLSMI</sequence>
<dbReference type="PANTHER" id="PTHR30069:SF29">
    <property type="entry name" value="HEMOGLOBIN AND HEMOGLOBIN-HAPTOGLOBIN-BINDING PROTEIN 1-RELATED"/>
    <property type="match status" value="1"/>
</dbReference>
<keyword evidence="2" id="KW-0813">Transport</keyword>
<evidence type="ECO:0000313" key="11">
    <source>
        <dbReference type="EMBL" id="SVC09907.1"/>
    </source>
</evidence>
<evidence type="ECO:0000256" key="3">
    <source>
        <dbReference type="ARBA" id="ARBA00022692"/>
    </source>
</evidence>
<gene>
    <name evidence="11" type="ORF">METZ01_LOCUS262761</name>
</gene>
<keyword evidence="7" id="KW-0675">Receptor</keyword>
<evidence type="ECO:0000256" key="1">
    <source>
        <dbReference type="ARBA" id="ARBA00004571"/>
    </source>
</evidence>
<dbReference type="GO" id="GO:0009279">
    <property type="term" value="C:cell outer membrane"/>
    <property type="evidence" value="ECO:0007669"/>
    <property type="project" value="UniProtKB-SubCell"/>
</dbReference>
<dbReference type="GO" id="GO:0044718">
    <property type="term" value="P:siderophore transmembrane transport"/>
    <property type="evidence" value="ECO:0007669"/>
    <property type="project" value="TreeGrafter"/>
</dbReference>
<evidence type="ECO:0000256" key="7">
    <source>
        <dbReference type="ARBA" id="ARBA00023170"/>
    </source>
</evidence>
<evidence type="ECO:0000256" key="4">
    <source>
        <dbReference type="ARBA" id="ARBA00022729"/>
    </source>
</evidence>
<feature type="region of interest" description="Disordered" evidence="9">
    <location>
        <begin position="210"/>
        <end position="230"/>
    </location>
</feature>
<accession>A0A382JFA5</accession>
<comment type="subcellular location">
    <subcellularLocation>
        <location evidence="1">Cell outer membrane</location>
        <topology evidence="1">Multi-pass membrane protein</topology>
    </subcellularLocation>
</comment>
<feature type="non-terminal residue" evidence="11">
    <location>
        <position position="347"/>
    </location>
</feature>
<dbReference type="Pfam" id="PF00593">
    <property type="entry name" value="TonB_dep_Rec_b-barrel"/>
    <property type="match status" value="1"/>
</dbReference>
<dbReference type="PANTHER" id="PTHR30069">
    <property type="entry name" value="TONB-DEPENDENT OUTER MEMBRANE RECEPTOR"/>
    <property type="match status" value="1"/>
</dbReference>